<gene>
    <name evidence="5" type="ORF">HYQ43_20320</name>
</gene>
<feature type="chain" id="PRO_5028904358" evidence="3">
    <location>
        <begin position="21"/>
        <end position="322"/>
    </location>
</feature>
<dbReference type="GO" id="GO:1990281">
    <property type="term" value="C:efflux pump complex"/>
    <property type="evidence" value="ECO:0007669"/>
    <property type="project" value="TreeGrafter"/>
</dbReference>
<dbReference type="NCBIfam" id="TIGR01730">
    <property type="entry name" value="RND_mfp"/>
    <property type="match status" value="1"/>
</dbReference>
<reference evidence="5 6" key="1">
    <citation type="submission" date="2020-07" db="EMBL/GenBank/DDBJ databases">
        <title>The complete genome of Paracoccus pantotrophus ACCC 10489.</title>
        <authorList>
            <person name="Si Y."/>
        </authorList>
    </citation>
    <scope>NUCLEOTIDE SEQUENCE [LARGE SCALE GENOMIC DNA]</scope>
    <source>
        <strain evidence="5 6">ACCC10489</strain>
        <plasmid evidence="5 6">unnamed1</plasmid>
    </source>
</reference>
<dbReference type="SUPFAM" id="SSF111369">
    <property type="entry name" value="HlyD-like secretion proteins"/>
    <property type="match status" value="1"/>
</dbReference>
<feature type="signal peptide" evidence="3">
    <location>
        <begin position="1"/>
        <end position="20"/>
    </location>
</feature>
<keyword evidence="5" id="KW-0614">Plasmid</keyword>
<name>A0A7H9C3C1_PARPN</name>
<organism evidence="5 6">
    <name type="scientific">Paracoccus pantotrophus</name>
    <name type="common">Thiosphaera pantotropha</name>
    <dbReference type="NCBI Taxonomy" id="82367"/>
    <lineage>
        <taxon>Bacteria</taxon>
        <taxon>Pseudomonadati</taxon>
        <taxon>Pseudomonadota</taxon>
        <taxon>Alphaproteobacteria</taxon>
        <taxon>Rhodobacterales</taxon>
        <taxon>Paracoccaceae</taxon>
        <taxon>Paracoccus</taxon>
    </lineage>
</organism>
<dbReference type="InterPro" id="IPR058625">
    <property type="entry name" value="MdtA-like_BSH"/>
</dbReference>
<dbReference type="InterPro" id="IPR006143">
    <property type="entry name" value="RND_pump_MFP"/>
</dbReference>
<evidence type="ECO:0000256" key="3">
    <source>
        <dbReference type="SAM" id="SignalP"/>
    </source>
</evidence>
<dbReference type="Pfam" id="PF25917">
    <property type="entry name" value="BSH_RND"/>
    <property type="match status" value="1"/>
</dbReference>
<accession>A0A7H9C3C1</accession>
<keyword evidence="2" id="KW-0175">Coiled coil</keyword>
<keyword evidence="3" id="KW-0732">Signal</keyword>
<feature type="coiled-coil region" evidence="2">
    <location>
        <begin position="123"/>
        <end position="150"/>
    </location>
</feature>
<dbReference type="PANTHER" id="PTHR30469">
    <property type="entry name" value="MULTIDRUG RESISTANCE PROTEIN MDTA"/>
    <property type="match status" value="1"/>
</dbReference>
<geneLocation type="plasmid" evidence="5 6">
    <name>unnamed1</name>
</geneLocation>
<proteinExistence type="inferred from homology"/>
<dbReference type="Gene3D" id="1.10.287.470">
    <property type="entry name" value="Helix hairpin bin"/>
    <property type="match status" value="1"/>
</dbReference>
<feature type="domain" description="Multidrug resistance protein MdtA-like barrel-sandwich hybrid" evidence="4">
    <location>
        <begin position="48"/>
        <end position="178"/>
    </location>
</feature>
<evidence type="ECO:0000313" key="5">
    <source>
        <dbReference type="EMBL" id="QLH16581.1"/>
    </source>
</evidence>
<dbReference type="Proteomes" id="UP000509322">
    <property type="component" value="Plasmid unnamed1"/>
</dbReference>
<dbReference type="PANTHER" id="PTHR30469:SF15">
    <property type="entry name" value="HLYD FAMILY OF SECRETION PROTEINS"/>
    <property type="match status" value="1"/>
</dbReference>
<dbReference type="AlphaFoldDB" id="A0A7H9C3C1"/>
<dbReference type="GO" id="GO:0015562">
    <property type="term" value="F:efflux transmembrane transporter activity"/>
    <property type="evidence" value="ECO:0007669"/>
    <property type="project" value="TreeGrafter"/>
</dbReference>
<evidence type="ECO:0000259" key="4">
    <source>
        <dbReference type="Pfam" id="PF25917"/>
    </source>
</evidence>
<evidence type="ECO:0000256" key="2">
    <source>
        <dbReference type="SAM" id="Coils"/>
    </source>
</evidence>
<dbReference type="RefSeq" id="WP_179922264.1">
    <property type="nucleotide sequence ID" value="NZ_CP058691.1"/>
</dbReference>
<sequence>MRLLLLVALVALVATGPARAEPLILDWSAVPEMKAVYGTVEARDTIPARARIGGTVVELLVSEGDRVEAGATLATVRDDKIAFQIAAFGSRIAALRAQLAESESDLARGQSLVQRGAASQQRVEQLQTAVDVIRGQIAAAEAERAVVEQQQAEGAVLAPVSGLVLGVPAVRGSVVMPGEVVASLGGGGFFLRLSVPERHAAYLAEGAEIQIAAGGRAATGRLAKIYPLIQGGRVQADVEVDRLPDAFVGARVAVELPVGQRRALLVPAAAVTTRAGVDFVSVAGVSGEVRRAVLTGETLVRDGVEMVEILTGLVPGETVIVP</sequence>
<evidence type="ECO:0000256" key="1">
    <source>
        <dbReference type="ARBA" id="ARBA00009477"/>
    </source>
</evidence>
<protein>
    <submittedName>
        <fullName evidence="5">Efflux RND transporter periplasmic adaptor subunit</fullName>
    </submittedName>
</protein>
<comment type="similarity">
    <text evidence="1">Belongs to the membrane fusion protein (MFP) (TC 8.A.1) family.</text>
</comment>
<dbReference type="EMBL" id="CP058691">
    <property type="protein sequence ID" value="QLH16581.1"/>
    <property type="molecule type" value="Genomic_DNA"/>
</dbReference>
<evidence type="ECO:0000313" key="6">
    <source>
        <dbReference type="Proteomes" id="UP000509322"/>
    </source>
</evidence>
<dbReference type="Gene3D" id="2.40.50.100">
    <property type="match status" value="1"/>
</dbReference>
<dbReference type="Gene3D" id="2.40.420.20">
    <property type="match status" value="1"/>
</dbReference>